<proteinExistence type="predicted"/>
<dbReference type="Proteomes" id="UP000008370">
    <property type="component" value="Unassembled WGS sequence"/>
</dbReference>
<evidence type="ECO:0000313" key="1">
    <source>
        <dbReference type="EMBL" id="EKM58182.1"/>
    </source>
</evidence>
<dbReference type="InParanoid" id="K5X5Q0"/>
<reference evidence="1 2" key="1">
    <citation type="journal article" date="2012" name="BMC Genomics">
        <title>Comparative genomics of the white-rot fungi, Phanerochaete carnosa and P. chrysosporium, to elucidate the genetic basis of the distinct wood types they colonize.</title>
        <authorList>
            <person name="Suzuki H."/>
            <person name="MacDonald J."/>
            <person name="Syed K."/>
            <person name="Salamov A."/>
            <person name="Hori C."/>
            <person name="Aerts A."/>
            <person name="Henrissat B."/>
            <person name="Wiebenga A."/>
            <person name="vanKuyk P.A."/>
            <person name="Barry K."/>
            <person name="Lindquist E."/>
            <person name="LaButti K."/>
            <person name="Lapidus A."/>
            <person name="Lucas S."/>
            <person name="Coutinho P."/>
            <person name="Gong Y."/>
            <person name="Samejima M."/>
            <person name="Mahadevan R."/>
            <person name="Abou-Zaid M."/>
            <person name="de Vries R.P."/>
            <person name="Igarashi K."/>
            <person name="Yadav J.S."/>
            <person name="Grigoriev I.V."/>
            <person name="Master E.R."/>
        </authorList>
    </citation>
    <scope>NUCLEOTIDE SEQUENCE [LARGE SCALE GENOMIC DNA]</scope>
    <source>
        <strain evidence="1 2">HHB-10118-sp</strain>
    </source>
</reference>
<dbReference type="HOGENOM" id="CLU_2484063_0_0_1"/>
<dbReference type="KEGG" id="pco:PHACADRAFT_252293"/>
<dbReference type="EMBL" id="JH930470">
    <property type="protein sequence ID" value="EKM58182.1"/>
    <property type="molecule type" value="Genomic_DNA"/>
</dbReference>
<gene>
    <name evidence="1" type="ORF">PHACADRAFT_252293</name>
</gene>
<dbReference type="AlphaFoldDB" id="K5X5Q0"/>
<sequence length="87" mass="9068">MCLALIYISVGSPAGLTLLSQSNSPSANRICTSSDEATSSVLHRSHGKAHNSAFKPYHAAIFSGSGGVTKTSYTHLHSSLGHFAHAE</sequence>
<accession>K5X5Q0</accession>
<protein>
    <submittedName>
        <fullName evidence="1">Uncharacterized protein</fullName>
    </submittedName>
</protein>
<dbReference type="RefSeq" id="XP_007393506.1">
    <property type="nucleotide sequence ID" value="XM_007393444.1"/>
</dbReference>
<keyword evidence="2" id="KW-1185">Reference proteome</keyword>
<dbReference type="GeneID" id="18915450"/>
<evidence type="ECO:0000313" key="2">
    <source>
        <dbReference type="Proteomes" id="UP000008370"/>
    </source>
</evidence>
<name>K5X5Q0_PHACS</name>
<organism evidence="1 2">
    <name type="scientific">Phanerochaete carnosa (strain HHB-10118-sp)</name>
    <name type="common">White-rot fungus</name>
    <name type="synonym">Peniophora carnosa</name>
    <dbReference type="NCBI Taxonomy" id="650164"/>
    <lineage>
        <taxon>Eukaryota</taxon>
        <taxon>Fungi</taxon>
        <taxon>Dikarya</taxon>
        <taxon>Basidiomycota</taxon>
        <taxon>Agaricomycotina</taxon>
        <taxon>Agaricomycetes</taxon>
        <taxon>Polyporales</taxon>
        <taxon>Phanerochaetaceae</taxon>
        <taxon>Phanerochaete</taxon>
    </lineage>
</organism>